<dbReference type="InterPro" id="IPR006665">
    <property type="entry name" value="OmpA-like"/>
</dbReference>
<feature type="domain" description="OmpA-like" evidence="1">
    <location>
        <begin position="152"/>
        <end position="229"/>
    </location>
</feature>
<protein>
    <recommendedName>
        <fullName evidence="1">OmpA-like domain-containing protein</fullName>
    </recommendedName>
</protein>
<dbReference type="EMBL" id="BSOH01000001">
    <property type="protein sequence ID" value="GLR15479.1"/>
    <property type="molecule type" value="Genomic_DNA"/>
</dbReference>
<name>A0AA37WD26_9BACT</name>
<dbReference type="Gene3D" id="3.30.1330.60">
    <property type="entry name" value="OmpA-like domain"/>
    <property type="match status" value="1"/>
</dbReference>
<dbReference type="Pfam" id="PF00691">
    <property type="entry name" value="OmpA"/>
    <property type="match status" value="1"/>
</dbReference>
<evidence type="ECO:0000313" key="2">
    <source>
        <dbReference type="EMBL" id="GLR15479.1"/>
    </source>
</evidence>
<proteinExistence type="predicted"/>
<dbReference type="SUPFAM" id="SSF103088">
    <property type="entry name" value="OmpA-like"/>
    <property type="match status" value="1"/>
</dbReference>
<evidence type="ECO:0000313" key="3">
    <source>
        <dbReference type="Proteomes" id="UP001156666"/>
    </source>
</evidence>
<dbReference type="InterPro" id="IPR036737">
    <property type="entry name" value="OmpA-like_sf"/>
</dbReference>
<evidence type="ECO:0000259" key="1">
    <source>
        <dbReference type="Pfam" id="PF00691"/>
    </source>
</evidence>
<dbReference type="Proteomes" id="UP001156666">
    <property type="component" value="Unassembled WGS sequence"/>
</dbReference>
<keyword evidence="3" id="KW-1185">Reference proteome</keyword>
<reference evidence="2" key="1">
    <citation type="journal article" date="2014" name="Int. J. Syst. Evol. Microbiol.">
        <title>Complete genome sequence of Corynebacterium casei LMG S-19264T (=DSM 44701T), isolated from a smear-ripened cheese.</title>
        <authorList>
            <consortium name="US DOE Joint Genome Institute (JGI-PGF)"/>
            <person name="Walter F."/>
            <person name="Albersmeier A."/>
            <person name="Kalinowski J."/>
            <person name="Ruckert C."/>
        </authorList>
    </citation>
    <scope>NUCLEOTIDE SEQUENCE</scope>
    <source>
        <strain evidence="2">NBRC 108769</strain>
    </source>
</reference>
<sequence length="240" mass="27297">MQFVFNIKDYNPMKIKLIIPVLLFTLISGLNVNAQSTTTVIENVILFNSKPYKVRMTPKGKILSFINDVDNNYASLNKISASKIEMPSDEVESMTDLARVNGDKLELEKSMIKDISEEEVGEMLAENSVREEDEMNAKGDVKSTDYDYEFAFDHRDATLSPSSVNQLNQIAKILESDENARLEIKSYYSDNVDVSKILSKNRTKSIQEMLVEKGIDQSRINIQESNNEDWANNKVQLSIH</sequence>
<dbReference type="AlphaFoldDB" id="A0AA37WD26"/>
<accession>A0AA37WD26</accession>
<gene>
    <name evidence="2" type="ORF">GCM10007940_00940</name>
</gene>
<comment type="caution">
    <text evidence="2">The sequence shown here is derived from an EMBL/GenBank/DDBJ whole genome shotgun (WGS) entry which is preliminary data.</text>
</comment>
<reference evidence="2" key="2">
    <citation type="submission" date="2023-01" db="EMBL/GenBank/DDBJ databases">
        <title>Draft genome sequence of Portibacter lacus strain NBRC 108769.</title>
        <authorList>
            <person name="Sun Q."/>
            <person name="Mori K."/>
        </authorList>
    </citation>
    <scope>NUCLEOTIDE SEQUENCE</scope>
    <source>
        <strain evidence="2">NBRC 108769</strain>
    </source>
</reference>
<organism evidence="2 3">
    <name type="scientific">Portibacter lacus</name>
    <dbReference type="NCBI Taxonomy" id="1099794"/>
    <lineage>
        <taxon>Bacteria</taxon>
        <taxon>Pseudomonadati</taxon>
        <taxon>Bacteroidota</taxon>
        <taxon>Saprospiria</taxon>
        <taxon>Saprospirales</taxon>
        <taxon>Haliscomenobacteraceae</taxon>
        <taxon>Portibacter</taxon>
    </lineage>
</organism>